<evidence type="ECO:0000256" key="3">
    <source>
        <dbReference type="ARBA" id="ARBA00023002"/>
    </source>
</evidence>
<dbReference type="RefSeq" id="XP_018072668.1">
    <property type="nucleotide sequence ID" value="XM_018211837.1"/>
</dbReference>
<dbReference type="InterPro" id="IPR020904">
    <property type="entry name" value="Sc_DH/Rdtase_CS"/>
</dbReference>
<evidence type="ECO:0000313" key="5">
    <source>
        <dbReference type="Proteomes" id="UP000070700"/>
    </source>
</evidence>
<keyword evidence="5" id="KW-1185">Reference proteome</keyword>
<dbReference type="Gene3D" id="3.40.50.720">
    <property type="entry name" value="NAD(P)-binding Rossmann-like Domain"/>
    <property type="match status" value="1"/>
</dbReference>
<dbReference type="AlphaFoldDB" id="A0A194XDR2"/>
<dbReference type="InParanoid" id="A0A194XDR2"/>
<dbReference type="PANTHER" id="PTHR43669">
    <property type="entry name" value="5-KETO-D-GLUCONATE 5-REDUCTASE"/>
    <property type="match status" value="1"/>
</dbReference>
<organism evidence="4 5">
    <name type="scientific">Mollisia scopiformis</name>
    <name type="common">Conifer needle endophyte fungus</name>
    <name type="synonym">Phialocephala scopiformis</name>
    <dbReference type="NCBI Taxonomy" id="149040"/>
    <lineage>
        <taxon>Eukaryota</taxon>
        <taxon>Fungi</taxon>
        <taxon>Dikarya</taxon>
        <taxon>Ascomycota</taxon>
        <taxon>Pezizomycotina</taxon>
        <taxon>Leotiomycetes</taxon>
        <taxon>Helotiales</taxon>
        <taxon>Mollisiaceae</taxon>
        <taxon>Mollisia</taxon>
    </lineage>
</organism>
<evidence type="ECO:0000313" key="4">
    <source>
        <dbReference type="EMBL" id="KUJ18313.1"/>
    </source>
</evidence>
<dbReference type="SUPFAM" id="SSF51735">
    <property type="entry name" value="NAD(P)-binding Rossmann-fold domains"/>
    <property type="match status" value="1"/>
</dbReference>
<sequence length="268" mass="29542">MSFPYKNVLVLGATSGIGLALAERMIEHGIHIIAVGRRQENLSSLHQKHGKEKVSTIQFDVTDLAGIPSFVETVTKSHPNLDSIFMNSGIQRKIDFTHPSTIDLDLITTELTTNYTSTIHLIKYFLPHLQSHPSTPTSLIFTTSGLALVPILRCPNYCASKAAMHHLILTLRAQLSYAEASKNVRVIEILPPAVQTELHDQKHQPDIKDGGAFGMPLGAFVDEAWEGLSKGQEDVPVGMVKGSYGAFENERRSMFEGITKRLGGWVEE</sequence>
<dbReference type="PANTHER" id="PTHR43669:SF11">
    <property type="entry name" value="SHORT-CHAIN DEHYDROGENASE_OXIDOREDUCTASE"/>
    <property type="match status" value="1"/>
</dbReference>
<accession>A0A194XDR2</accession>
<comment type="similarity">
    <text evidence="1">Belongs to the short-chain dehydrogenases/reductases (SDR) family.</text>
</comment>
<dbReference type="PROSITE" id="PS00061">
    <property type="entry name" value="ADH_SHORT"/>
    <property type="match status" value="1"/>
</dbReference>
<evidence type="ECO:0000256" key="2">
    <source>
        <dbReference type="ARBA" id="ARBA00022857"/>
    </source>
</evidence>
<dbReference type="OrthoDB" id="37659at2759"/>
<reference evidence="4 5" key="1">
    <citation type="submission" date="2015-10" db="EMBL/GenBank/DDBJ databases">
        <title>Full genome of DAOMC 229536 Phialocephala scopiformis, a fungal endophyte of spruce producing the potent anti-insectan compound rugulosin.</title>
        <authorList>
            <consortium name="DOE Joint Genome Institute"/>
            <person name="Walker A.K."/>
            <person name="Frasz S.L."/>
            <person name="Seifert K.A."/>
            <person name="Miller J.D."/>
            <person name="Mondo S.J."/>
            <person name="Labutti K."/>
            <person name="Lipzen A."/>
            <person name="Dockter R."/>
            <person name="Kennedy M."/>
            <person name="Grigoriev I.V."/>
            <person name="Spatafora J.W."/>
        </authorList>
    </citation>
    <scope>NUCLEOTIDE SEQUENCE [LARGE SCALE GENOMIC DNA]</scope>
    <source>
        <strain evidence="4 5">CBS 120377</strain>
    </source>
</reference>
<dbReference type="InterPro" id="IPR002347">
    <property type="entry name" value="SDR_fam"/>
</dbReference>
<name>A0A194XDR2_MOLSC</name>
<keyword evidence="3" id="KW-0560">Oxidoreductase</keyword>
<dbReference type="Proteomes" id="UP000070700">
    <property type="component" value="Unassembled WGS sequence"/>
</dbReference>
<dbReference type="Pfam" id="PF00106">
    <property type="entry name" value="adh_short"/>
    <property type="match status" value="1"/>
</dbReference>
<dbReference type="KEGG" id="psco:LY89DRAFT_644383"/>
<keyword evidence="2" id="KW-0521">NADP</keyword>
<protein>
    <submittedName>
        <fullName evidence="4">Putative short-chain dehydrogenase/oxidoreductase</fullName>
    </submittedName>
</protein>
<gene>
    <name evidence="4" type="ORF">LY89DRAFT_644383</name>
</gene>
<dbReference type="PRINTS" id="PR00081">
    <property type="entry name" value="GDHRDH"/>
</dbReference>
<dbReference type="InterPro" id="IPR036291">
    <property type="entry name" value="NAD(P)-bd_dom_sf"/>
</dbReference>
<dbReference type="GeneID" id="28821563"/>
<dbReference type="GO" id="GO:0016491">
    <property type="term" value="F:oxidoreductase activity"/>
    <property type="evidence" value="ECO:0007669"/>
    <property type="project" value="UniProtKB-KW"/>
</dbReference>
<evidence type="ECO:0000256" key="1">
    <source>
        <dbReference type="ARBA" id="ARBA00006484"/>
    </source>
</evidence>
<dbReference type="EMBL" id="KQ947413">
    <property type="protein sequence ID" value="KUJ18313.1"/>
    <property type="molecule type" value="Genomic_DNA"/>
</dbReference>
<proteinExistence type="inferred from homology"/>